<name>A0A482UC93_9PSED</name>
<comment type="caution">
    <text evidence="1">The sequence shown here is derived from an EMBL/GenBank/DDBJ whole genome shotgun (WGS) entry which is preliminary data.</text>
</comment>
<accession>A0A482UC93</accession>
<dbReference type="OrthoDB" id="6981269at2"/>
<dbReference type="AlphaFoldDB" id="A0A482UC93"/>
<evidence type="ECO:0000313" key="1">
    <source>
        <dbReference type="EMBL" id="RYJ62807.1"/>
    </source>
</evidence>
<sequence length="175" mass="19867">MRIALVFLFLVLGGCATIWRMDNGPLTAFSESVRESPDPRYTMVWIDLQKKTDTRVLAAQIKLAEQAPLVAIGTLRPEFVAQFLPPWEPPPQWPEIVKQKARQDDNYQGGGIYVSFRQGRLVYVSLVSQLRGERFYPQVAAPASSELLSLPLSRAQMEAVFGPPRRVYRVSEVRY</sequence>
<protein>
    <submittedName>
        <fullName evidence="1">Uncharacterized protein</fullName>
    </submittedName>
</protein>
<dbReference type="Proteomes" id="UP000282800">
    <property type="component" value="Unassembled WGS sequence"/>
</dbReference>
<reference evidence="1 2" key="1">
    <citation type="submission" date="2019-01" db="EMBL/GenBank/DDBJ databases">
        <title>High-quality draft genome of. Pseudomonas songnenensis str. L103, a full-fledged denitrifier isolated from 100 meters deep aquifer in a heavily nitrogen fertilized agricultural area.</title>
        <authorList>
            <person name="Liu M."/>
            <person name="Liu B."/>
        </authorList>
    </citation>
    <scope>NUCLEOTIDE SEQUENCE [LARGE SCALE GENOMIC DNA]</scope>
    <source>
        <strain evidence="1 2">L103</strain>
    </source>
</reference>
<proteinExistence type="predicted"/>
<gene>
    <name evidence="1" type="ORF">EJA06_008050</name>
</gene>
<dbReference type="PROSITE" id="PS51257">
    <property type="entry name" value="PROKAR_LIPOPROTEIN"/>
    <property type="match status" value="1"/>
</dbReference>
<dbReference type="RefSeq" id="WP_106156149.1">
    <property type="nucleotide sequence ID" value="NZ_RWYU02000003.1"/>
</dbReference>
<dbReference type="EMBL" id="RWYU02000003">
    <property type="protein sequence ID" value="RYJ62807.1"/>
    <property type="molecule type" value="Genomic_DNA"/>
</dbReference>
<evidence type="ECO:0000313" key="2">
    <source>
        <dbReference type="Proteomes" id="UP000282800"/>
    </source>
</evidence>
<organism evidence="1 2">
    <name type="scientific">Pseudomonas songnenensis</name>
    <dbReference type="NCBI Taxonomy" id="1176259"/>
    <lineage>
        <taxon>Bacteria</taxon>
        <taxon>Pseudomonadati</taxon>
        <taxon>Pseudomonadota</taxon>
        <taxon>Gammaproteobacteria</taxon>
        <taxon>Pseudomonadales</taxon>
        <taxon>Pseudomonadaceae</taxon>
        <taxon>Pseudomonas</taxon>
    </lineage>
</organism>